<evidence type="ECO:0000313" key="3">
    <source>
        <dbReference type="EMBL" id="MBB3702162.1"/>
    </source>
</evidence>
<protein>
    <recommendedName>
        <fullName evidence="2">DUF5689 domain-containing protein</fullName>
    </recommendedName>
</protein>
<sequence length="438" mass="47691">MKLISKLLCLSAMLFAFASCDKDYELPPLTEPTYTLPADAKTVTIAELRTLTKAATKDAPVTITDSLWLKARVSADDRSGNVYKQILLQDETGGISFLVDQSSVYTDYAAGQEVYVSLKGLCVSVYGDEQQLGHPKGYLFRTPYEAFKKHVFKNRWADESLINIKDFSDFSKLSEAADANKFTLVRLTGVHFADGGKVNYAEANGYGSRNLVDAKGNTIVVRTSNFADFAATKLPVGTGVVVAILGRFNGAWQVTISNIKNVYGFDGIVPDSSGGGGGTQPAGTETTAFTETFAQSQGQFTIEDKVKDPAVSNVWQWSDKFGMKATAYDPNNKHTVESWLISPVIDLTGYQNAQLTFDHAGKYFGNVADEAILMVKDANGTWTKATIDKFPTGWDYVTATVDLTAYKGQKIQLAFVYKSSPNGVGTWELKNVKVSGAK</sequence>
<proteinExistence type="predicted"/>
<dbReference type="RefSeq" id="WP_183694738.1">
    <property type="nucleotide sequence ID" value="NZ_JACICA010000002.1"/>
</dbReference>
<dbReference type="Pfam" id="PF18942">
    <property type="entry name" value="DUF5689"/>
    <property type="match status" value="1"/>
</dbReference>
<dbReference type="Gene3D" id="2.60.120.200">
    <property type="match status" value="1"/>
</dbReference>
<feature type="chain" id="PRO_5031059929" description="DUF5689 domain-containing protein" evidence="1">
    <location>
        <begin position="19"/>
        <end position="438"/>
    </location>
</feature>
<comment type="caution">
    <text evidence="3">The sequence shown here is derived from an EMBL/GenBank/DDBJ whole genome shotgun (WGS) entry which is preliminary data.</text>
</comment>
<dbReference type="AlphaFoldDB" id="A0A7W5ULD6"/>
<dbReference type="Proteomes" id="UP000541425">
    <property type="component" value="Unassembled WGS sequence"/>
</dbReference>
<accession>A0A7W5ULD6</accession>
<dbReference type="PROSITE" id="PS51257">
    <property type="entry name" value="PROKAR_LIPOPROTEIN"/>
    <property type="match status" value="1"/>
</dbReference>
<evidence type="ECO:0000259" key="2">
    <source>
        <dbReference type="Pfam" id="PF18942"/>
    </source>
</evidence>
<name>A0A7W5ULD6_9BACT</name>
<evidence type="ECO:0000256" key="1">
    <source>
        <dbReference type="SAM" id="SignalP"/>
    </source>
</evidence>
<dbReference type="EMBL" id="JACICA010000002">
    <property type="protein sequence ID" value="MBB3702162.1"/>
    <property type="molecule type" value="Genomic_DNA"/>
</dbReference>
<organism evidence="3 4">
    <name type="scientific">Alloprevotella rava</name>
    <dbReference type="NCBI Taxonomy" id="671218"/>
    <lineage>
        <taxon>Bacteria</taxon>
        <taxon>Pseudomonadati</taxon>
        <taxon>Bacteroidota</taxon>
        <taxon>Bacteroidia</taxon>
        <taxon>Bacteroidales</taxon>
        <taxon>Prevotellaceae</taxon>
        <taxon>Alloprevotella</taxon>
    </lineage>
</organism>
<feature type="domain" description="DUF5689" evidence="2">
    <location>
        <begin position="41"/>
        <end position="260"/>
    </location>
</feature>
<reference evidence="3 4" key="1">
    <citation type="submission" date="2020-08" db="EMBL/GenBank/DDBJ databases">
        <title>Genomic Encyclopedia of Type Strains, Phase IV (KMG-IV): sequencing the most valuable type-strain genomes for metagenomic binning, comparative biology and taxonomic classification.</title>
        <authorList>
            <person name="Goeker M."/>
        </authorList>
    </citation>
    <scope>NUCLEOTIDE SEQUENCE [LARGE SCALE GENOMIC DNA]</scope>
    <source>
        <strain evidence="3 4">DSM 22548</strain>
    </source>
</reference>
<dbReference type="NCBIfam" id="NF038128">
    <property type="entry name" value="choice_anch_J"/>
    <property type="match status" value="1"/>
</dbReference>
<evidence type="ECO:0000313" key="4">
    <source>
        <dbReference type="Proteomes" id="UP000541425"/>
    </source>
</evidence>
<feature type="signal peptide" evidence="1">
    <location>
        <begin position="1"/>
        <end position="18"/>
    </location>
</feature>
<keyword evidence="1" id="KW-0732">Signal</keyword>
<dbReference type="InterPro" id="IPR043744">
    <property type="entry name" value="DUF5689"/>
</dbReference>
<gene>
    <name evidence="3" type="ORF">FHS60_000615</name>
</gene>